<evidence type="ECO:0000313" key="2">
    <source>
        <dbReference type="Proteomes" id="UP000305848"/>
    </source>
</evidence>
<dbReference type="Pfam" id="PF10127">
    <property type="entry name" value="RlaP"/>
    <property type="match status" value="1"/>
</dbReference>
<name>A0A4V5UUH1_9BACT</name>
<evidence type="ECO:0000313" key="1">
    <source>
        <dbReference type="EMBL" id="TKK69033.1"/>
    </source>
</evidence>
<organism evidence="1 2">
    <name type="scientific">Ilyomonas limi</name>
    <dbReference type="NCBI Taxonomy" id="2575867"/>
    <lineage>
        <taxon>Bacteria</taxon>
        <taxon>Pseudomonadati</taxon>
        <taxon>Bacteroidota</taxon>
        <taxon>Chitinophagia</taxon>
        <taxon>Chitinophagales</taxon>
        <taxon>Chitinophagaceae</taxon>
        <taxon>Ilyomonas</taxon>
    </lineage>
</organism>
<dbReference type="AlphaFoldDB" id="A0A4V5UUH1"/>
<reference evidence="1 2" key="1">
    <citation type="submission" date="2019-05" db="EMBL/GenBank/DDBJ databases">
        <title>Panacibacter sp. strain 17mud1-8 Genome sequencing and assembly.</title>
        <authorList>
            <person name="Chhetri G."/>
        </authorList>
    </citation>
    <scope>NUCLEOTIDE SEQUENCE [LARGE SCALE GENOMIC DNA]</scope>
    <source>
        <strain evidence="1 2">17mud1-8</strain>
    </source>
</reference>
<dbReference type="OrthoDB" id="9796845at2"/>
<accession>A0A4V5UUH1</accession>
<dbReference type="Proteomes" id="UP000305848">
    <property type="component" value="Unassembled WGS sequence"/>
</dbReference>
<gene>
    <name evidence="1" type="ORF">FC093_09440</name>
</gene>
<dbReference type="InterPro" id="IPR018775">
    <property type="entry name" value="RlaP"/>
</dbReference>
<comment type="caution">
    <text evidence="1">The sequence shown here is derived from an EMBL/GenBank/DDBJ whole genome shotgun (WGS) entry which is preliminary data.</text>
</comment>
<sequence>MSFIYSKSFKNAAERYFNPSSCLYHYLHMAQENYKAYLKKEFVRLKKVFVCIRSFTCLRMDNAHKYNGTNGIGYNS</sequence>
<dbReference type="EMBL" id="SZQL01000006">
    <property type="protein sequence ID" value="TKK69033.1"/>
    <property type="molecule type" value="Genomic_DNA"/>
</dbReference>
<keyword evidence="2" id="KW-1185">Reference proteome</keyword>
<proteinExistence type="predicted"/>
<protein>
    <submittedName>
        <fullName evidence="1">Uncharacterized protein</fullName>
    </submittedName>
</protein>